<dbReference type="InterPro" id="IPR037185">
    <property type="entry name" value="EmrE-like"/>
</dbReference>
<evidence type="ECO:0000313" key="8">
    <source>
        <dbReference type="EMBL" id="KKQ36113.1"/>
    </source>
</evidence>
<dbReference type="EMBL" id="LBTH01000008">
    <property type="protein sequence ID" value="KKQ36113.1"/>
    <property type="molecule type" value="Genomic_DNA"/>
</dbReference>
<evidence type="ECO:0000256" key="3">
    <source>
        <dbReference type="ARBA" id="ARBA00022692"/>
    </source>
</evidence>
<dbReference type="PANTHER" id="PTHR32322">
    <property type="entry name" value="INNER MEMBRANE TRANSPORTER"/>
    <property type="match status" value="1"/>
</dbReference>
<evidence type="ECO:0000256" key="5">
    <source>
        <dbReference type="ARBA" id="ARBA00023136"/>
    </source>
</evidence>
<dbReference type="PANTHER" id="PTHR32322:SF18">
    <property type="entry name" value="S-ADENOSYLMETHIONINE_S-ADENOSYLHOMOCYSTEINE TRANSPORTER"/>
    <property type="match status" value="1"/>
</dbReference>
<feature type="domain" description="EamA" evidence="7">
    <location>
        <begin position="10"/>
        <end position="142"/>
    </location>
</feature>
<proteinExistence type="predicted"/>
<dbReference type="Gene3D" id="1.10.3730.20">
    <property type="match status" value="1"/>
</dbReference>
<gene>
    <name evidence="8" type="ORF">US52_C0008G0012</name>
</gene>
<feature type="transmembrane region" description="Helical" evidence="6">
    <location>
        <begin position="189"/>
        <end position="208"/>
    </location>
</feature>
<evidence type="ECO:0000256" key="4">
    <source>
        <dbReference type="ARBA" id="ARBA00022989"/>
    </source>
</evidence>
<evidence type="ECO:0000256" key="2">
    <source>
        <dbReference type="ARBA" id="ARBA00022475"/>
    </source>
</evidence>
<feature type="transmembrane region" description="Helical" evidence="6">
    <location>
        <begin position="98"/>
        <end position="119"/>
    </location>
</feature>
<keyword evidence="3 6" id="KW-0812">Transmembrane</keyword>
<evidence type="ECO:0000256" key="1">
    <source>
        <dbReference type="ARBA" id="ARBA00004651"/>
    </source>
</evidence>
<comment type="subcellular location">
    <subcellularLocation>
        <location evidence="1">Cell membrane</location>
        <topology evidence="1">Multi-pass membrane protein</topology>
    </subcellularLocation>
</comment>
<dbReference type="GO" id="GO:0005886">
    <property type="term" value="C:plasma membrane"/>
    <property type="evidence" value="ECO:0007669"/>
    <property type="project" value="UniProtKB-SubCell"/>
</dbReference>
<feature type="transmembrane region" description="Helical" evidence="6">
    <location>
        <begin position="228"/>
        <end position="248"/>
    </location>
</feature>
<reference evidence="8 9" key="1">
    <citation type="journal article" date="2015" name="Nature">
        <title>rRNA introns, odd ribosomes, and small enigmatic genomes across a large radiation of phyla.</title>
        <authorList>
            <person name="Brown C.T."/>
            <person name="Hug L.A."/>
            <person name="Thomas B.C."/>
            <person name="Sharon I."/>
            <person name="Castelle C.J."/>
            <person name="Singh A."/>
            <person name="Wilkins M.J."/>
            <person name="Williams K.H."/>
            <person name="Banfield J.F."/>
        </authorList>
    </citation>
    <scope>NUCLEOTIDE SEQUENCE [LARGE SCALE GENOMIC DNA]</scope>
</reference>
<feature type="transmembrane region" description="Helical" evidence="6">
    <location>
        <begin position="9"/>
        <end position="28"/>
    </location>
</feature>
<evidence type="ECO:0000256" key="6">
    <source>
        <dbReference type="SAM" id="Phobius"/>
    </source>
</evidence>
<evidence type="ECO:0000259" key="7">
    <source>
        <dbReference type="Pfam" id="PF00892"/>
    </source>
</evidence>
<comment type="caution">
    <text evidence="8">The sequence shown here is derived from an EMBL/GenBank/DDBJ whole genome shotgun (WGS) entry which is preliminary data.</text>
</comment>
<accession>A0A0G0GYV4</accession>
<evidence type="ECO:0000313" key="9">
    <source>
        <dbReference type="Proteomes" id="UP000034852"/>
    </source>
</evidence>
<keyword evidence="2" id="KW-1003">Cell membrane</keyword>
<name>A0A0G0GYV4_9BACT</name>
<dbReference type="SUPFAM" id="SSF103481">
    <property type="entry name" value="Multidrug resistance efflux transporter EmrE"/>
    <property type="match status" value="2"/>
</dbReference>
<feature type="transmembrane region" description="Helical" evidence="6">
    <location>
        <begin position="285"/>
        <end position="303"/>
    </location>
</feature>
<organism evidence="8 9">
    <name type="scientific">candidate division WS6 bacterium GW2011_GWA2_37_6</name>
    <dbReference type="NCBI Taxonomy" id="1619087"/>
    <lineage>
        <taxon>Bacteria</taxon>
        <taxon>Candidatus Dojkabacteria</taxon>
    </lineage>
</organism>
<keyword evidence="4 6" id="KW-1133">Transmembrane helix</keyword>
<sequence>MRFTKERKVAYVLLLMTALIWGGALPVVKNSYEETTAFRFLFYRYIFAAIVAVPIIFYYFHRVKAKTKSVIIISLIELIGVTLNLALLYTGLSKTTSIEATLITMAGPFITIVGGIIFLKEKEERNEILGLIIALSGTLLITLLPLFADQIVEVEFSLEGNLMVLGHTLINTIYFILAKKYYNGYPKFYASGVSFIVGLISFFIIAALEIGGVNELLSATTNEIVKPPVFFAAAYMGVLGSVVALTFYIKGQEMIEISEASIFGYLQPVITIPLGVLWLNENLNIFQIMGITLIAGGVIVASVRERRRRRKRRHRVIS</sequence>
<feature type="transmembrane region" description="Helical" evidence="6">
    <location>
        <begin position="40"/>
        <end position="60"/>
    </location>
</feature>
<dbReference type="InterPro" id="IPR050638">
    <property type="entry name" value="AA-Vitamin_Transporters"/>
</dbReference>
<dbReference type="Pfam" id="PF00892">
    <property type="entry name" value="EamA"/>
    <property type="match status" value="2"/>
</dbReference>
<feature type="domain" description="EamA" evidence="7">
    <location>
        <begin position="160"/>
        <end position="302"/>
    </location>
</feature>
<dbReference type="Proteomes" id="UP000034852">
    <property type="component" value="Unassembled WGS sequence"/>
</dbReference>
<dbReference type="InterPro" id="IPR000620">
    <property type="entry name" value="EamA_dom"/>
</dbReference>
<feature type="transmembrane region" description="Helical" evidence="6">
    <location>
        <begin position="260"/>
        <end position="279"/>
    </location>
</feature>
<protein>
    <recommendedName>
        <fullName evidence="7">EamA domain-containing protein</fullName>
    </recommendedName>
</protein>
<feature type="transmembrane region" description="Helical" evidence="6">
    <location>
        <begin position="72"/>
        <end position="92"/>
    </location>
</feature>
<dbReference type="AlphaFoldDB" id="A0A0G0GYV4"/>
<feature type="transmembrane region" description="Helical" evidence="6">
    <location>
        <begin position="160"/>
        <end position="177"/>
    </location>
</feature>
<feature type="transmembrane region" description="Helical" evidence="6">
    <location>
        <begin position="128"/>
        <end position="148"/>
    </location>
</feature>
<keyword evidence="5 6" id="KW-0472">Membrane</keyword>